<reference evidence="3 4" key="1">
    <citation type="submission" date="2020-07" db="EMBL/GenBank/DDBJ databases">
        <title>Genomic Encyclopedia of Type Strains, Phase IV (KMG-IV): sequencing the most valuable type-strain genomes for metagenomic binning, comparative biology and taxonomic classification.</title>
        <authorList>
            <person name="Goeker M."/>
        </authorList>
    </citation>
    <scope>NUCLEOTIDE SEQUENCE [LARGE SCALE GENOMIC DNA]</scope>
    <source>
        <strain evidence="3 4">DSM 45533</strain>
    </source>
</reference>
<dbReference type="CDD" id="cd16936">
    <property type="entry name" value="HATPase_RsbW-like"/>
    <property type="match status" value="1"/>
</dbReference>
<proteinExistence type="predicted"/>
<keyword evidence="1" id="KW-0723">Serine/threonine-protein kinase</keyword>
<dbReference type="PANTHER" id="PTHR35526">
    <property type="entry name" value="ANTI-SIGMA-F FACTOR RSBW-RELATED"/>
    <property type="match status" value="1"/>
</dbReference>
<name>A0A7W0CNT9_9ACTN</name>
<dbReference type="InterPro" id="IPR050267">
    <property type="entry name" value="Anti-sigma-factor_SerPK"/>
</dbReference>
<dbReference type="RefSeq" id="WP_181613321.1">
    <property type="nucleotide sequence ID" value="NZ_BAABAM010000004.1"/>
</dbReference>
<comment type="caution">
    <text evidence="3">The sequence shown here is derived from an EMBL/GenBank/DDBJ whole genome shotgun (WGS) entry which is preliminary data.</text>
</comment>
<dbReference type="GO" id="GO:0004674">
    <property type="term" value="F:protein serine/threonine kinase activity"/>
    <property type="evidence" value="ECO:0007669"/>
    <property type="project" value="UniProtKB-KW"/>
</dbReference>
<dbReference type="Pfam" id="PF13581">
    <property type="entry name" value="HATPase_c_2"/>
    <property type="match status" value="1"/>
</dbReference>
<dbReference type="PANTHER" id="PTHR35526:SF3">
    <property type="entry name" value="ANTI-SIGMA-F FACTOR RSBW"/>
    <property type="match status" value="1"/>
</dbReference>
<keyword evidence="4" id="KW-1185">Reference proteome</keyword>
<gene>
    <name evidence="3" type="ORF">HNR30_005939</name>
</gene>
<evidence type="ECO:0000256" key="1">
    <source>
        <dbReference type="ARBA" id="ARBA00022527"/>
    </source>
</evidence>
<accession>A0A7W0CNT9</accession>
<keyword evidence="1" id="KW-0808">Transferase</keyword>
<dbReference type="EMBL" id="JACDUR010000006">
    <property type="protein sequence ID" value="MBA2894567.1"/>
    <property type="molecule type" value="Genomic_DNA"/>
</dbReference>
<dbReference type="Proteomes" id="UP000530928">
    <property type="component" value="Unassembled WGS sequence"/>
</dbReference>
<sequence length="148" mass="15799">MTTSAARPQAAAGPAPPEWLQTVLSDTSPDGELAVFDQPSPVSAARVFVATVLTQWQVTDSVYDAQLVVTELITNAMRHGGGAASLALVLRGTHVGCAVSDHSTAPPVPTTPDYFAEYGRGMHLIQALSICWGWYPMTHGKRVWAVLR</sequence>
<evidence type="ECO:0000313" key="3">
    <source>
        <dbReference type="EMBL" id="MBA2894567.1"/>
    </source>
</evidence>
<dbReference type="Gene3D" id="3.30.565.10">
    <property type="entry name" value="Histidine kinase-like ATPase, C-terminal domain"/>
    <property type="match status" value="1"/>
</dbReference>
<dbReference type="AlphaFoldDB" id="A0A7W0CNT9"/>
<dbReference type="SUPFAM" id="SSF55874">
    <property type="entry name" value="ATPase domain of HSP90 chaperone/DNA topoisomerase II/histidine kinase"/>
    <property type="match status" value="1"/>
</dbReference>
<protein>
    <submittedName>
        <fullName evidence="3">Anti-sigma regulatory factor (Ser/Thr protein kinase)</fullName>
    </submittedName>
</protein>
<dbReference type="InterPro" id="IPR003594">
    <property type="entry name" value="HATPase_dom"/>
</dbReference>
<evidence type="ECO:0000313" key="4">
    <source>
        <dbReference type="Proteomes" id="UP000530928"/>
    </source>
</evidence>
<evidence type="ECO:0000259" key="2">
    <source>
        <dbReference type="Pfam" id="PF13581"/>
    </source>
</evidence>
<keyword evidence="1" id="KW-0418">Kinase</keyword>
<dbReference type="InterPro" id="IPR036890">
    <property type="entry name" value="HATPase_C_sf"/>
</dbReference>
<organism evidence="3 4">
    <name type="scientific">Nonomuraea soli</name>
    <dbReference type="NCBI Taxonomy" id="1032476"/>
    <lineage>
        <taxon>Bacteria</taxon>
        <taxon>Bacillati</taxon>
        <taxon>Actinomycetota</taxon>
        <taxon>Actinomycetes</taxon>
        <taxon>Streptosporangiales</taxon>
        <taxon>Streptosporangiaceae</taxon>
        <taxon>Nonomuraea</taxon>
    </lineage>
</organism>
<feature type="domain" description="Histidine kinase/HSP90-like ATPase" evidence="2">
    <location>
        <begin position="39"/>
        <end position="129"/>
    </location>
</feature>